<evidence type="ECO:0000256" key="1">
    <source>
        <dbReference type="ARBA" id="ARBA00004127"/>
    </source>
</evidence>
<evidence type="ECO:0000256" key="2">
    <source>
        <dbReference type="ARBA" id="ARBA00022692"/>
    </source>
</evidence>
<evidence type="ECO:0000256" key="5">
    <source>
        <dbReference type="SAM" id="Phobius"/>
    </source>
</evidence>
<feature type="transmembrane region" description="Helical" evidence="5">
    <location>
        <begin position="49"/>
        <end position="65"/>
    </location>
</feature>
<keyword evidence="2 5" id="KW-0812">Transmembrane</keyword>
<evidence type="ECO:0000313" key="8">
    <source>
        <dbReference type="Proteomes" id="UP001253463"/>
    </source>
</evidence>
<name>A0AAI9G3F3_9VIBR</name>
<dbReference type="Proteomes" id="UP001253463">
    <property type="component" value="Unassembled WGS sequence"/>
</dbReference>
<dbReference type="GO" id="GO:0012505">
    <property type="term" value="C:endomembrane system"/>
    <property type="evidence" value="ECO:0007669"/>
    <property type="project" value="UniProtKB-SubCell"/>
</dbReference>
<dbReference type="Pfam" id="PF02656">
    <property type="entry name" value="DUF202"/>
    <property type="match status" value="1"/>
</dbReference>
<accession>A0AAI9G3F3</accession>
<keyword evidence="4 5" id="KW-0472">Membrane</keyword>
<feature type="transmembrane region" description="Helical" evidence="5">
    <location>
        <begin position="91"/>
        <end position="114"/>
    </location>
</feature>
<organism evidence="7 8">
    <name type="scientific">Vibrio navarrensis</name>
    <dbReference type="NCBI Taxonomy" id="29495"/>
    <lineage>
        <taxon>Bacteria</taxon>
        <taxon>Pseudomonadati</taxon>
        <taxon>Pseudomonadota</taxon>
        <taxon>Gammaproteobacteria</taxon>
        <taxon>Vibrionales</taxon>
        <taxon>Vibrionaceae</taxon>
        <taxon>Vibrio</taxon>
    </lineage>
</organism>
<protein>
    <submittedName>
        <fullName evidence="7">DUF202 domain-containing protein</fullName>
    </submittedName>
</protein>
<sequence length="116" mass="13495">MSSHDYPPRTRDAGVQPERTSLSWRRTLLVMIIHTLLLANSSIAYQHYWLLPIVFMVLLITWYAYRQSAQAEQSYWFKPERQLLSNVKLKLVIVVGIMSMAISYCISMSARLFILG</sequence>
<evidence type="ECO:0000256" key="3">
    <source>
        <dbReference type="ARBA" id="ARBA00022989"/>
    </source>
</evidence>
<evidence type="ECO:0000256" key="4">
    <source>
        <dbReference type="ARBA" id="ARBA00023136"/>
    </source>
</evidence>
<keyword evidence="3 5" id="KW-1133">Transmembrane helix</keyword>
<evidence type="ECO:0000259" key="6">
    <source>
        <dbReference type="Pfam" id="PF02656"/>
    </source>
</evidence>
<evidence type="ECO:0000313" key="7">
    <source>
        <dbReference type="EMBL" id="ELN6931099.1"/>
    </source>
</evidence>
<feature type="domain" description="DUF202" evidence="6">
    <location>
        <begin position="14"/>
        <end position="69"/>
    </location>
</feature>
<dbReference type="EMBL" id="ABNSCA010000001">
    <property type="protein sequence ID" value="ELN6931099.1"/>
    <property type="molecule type" value="Genomic_DNA"/>
</dbReference>
<dbReference type="InterPro" id="IPR003807">
    <property type="entry name" value="DUF202"/>
</dbReference>
<comment type="caution">
    <text evidence="7">The sequence shown here is derived from an EMBL/GenBank/DDBJ whole genome shotgun (WGS) entry which is preliminary data.</text>
</comment>
<comment type="subcellular location">
    <subcellularLocation>
        <location evidence="1">Endomembrane system</location>
        <topology evidence="1">Multi-pass membrane protein</topology>
    </subcellularLocation>
</comment>
<gene>
    <name evidence="7" type="ORF">RZY48_000470</name>
</gene>
<proteinExistence type="predicted"/>
<reference evidence="7" key="1">
    <citation type="submission" date="2023-10" db="EMBL/GenBank/DDBJ databases">
        <authorList>
            <consortium name="PulseNet: The National Subtyping Network for Foodborne Disease Surveillance"/>
        </authorList>
    </citation>
    <scope>NUCLEOTIDE SEQUENCE</scope>
    <source>
        <strain evidence="7">PNUSAV004886</strain>
    </source>
</reference>
<dbReference type="AlphaFoldDB" id="A0AAI9G3F3"/>
<dbReference type="RefSeq" id="WP_158135268.1">
    <property type="nucleotide sequence ID" value="NZ_CAWPVW010000065.1"/>
</dbReference>